<evidence type="ECO:0000256" key="2">
    <source>
        <dbReference type="ARBA" id="ARBA00010790"/>
    </source>
</evidence>
<dbReference type="GO" id="GO:0016614">
    <property type="term" value="F:oxidoreductase activity, acting on CH-OH group of donors"/>
    <property type="evidence" value="ECO:0007669"/>
    <property type="project" value="InterPro"/>
</dbReference>
<keyword evidence="4" id="KW-0274">FAD</keyword>
<dbReference type="InterPro" id="IPR000172">
    <property type="entry name" value="GMC_OxRdtase_N"/>
</dbReference>
<comment type="cofactor">
    <cofactor evidence="1">
        <name>FAD</name>
        <dbReference type="ChEBI" id="CHEBI:57692"/>
    </cofactor>
</comment>
<evidence type="ECO:0000256" key="4">
    <source>
        <dbReference type="ARBA" id="ARBA00022827"/>
    </source>
</evidence>
<reference evidence="8 9" key="1">
    <citation type="submission" date="2018-12" db="EMBL/GenBank/DDBJ databases">
        <authorList>
            <person name="Li F."/>
        </authorList>
    </citation>
    <scope>NUCLEOTIDE SEQUENCE [LARGE SCALE GENOMIC DNA]</scope>
    <source>
        <strain evidence="8 9">EGI 6500705</strain>
    </source>
</reference>
<dbReference type="Pfam" id="PF05199">
    <property type="entry name" value="GMC_oxred_C"/>
    <property type="match status" value="1"/>
</dbReference>
<evidence type="ECO:0000256" key="1">
    <source>
        <dbReference type="ARBA" id="ARBA00001974"/>
    </source>
</evidence>
<name>A0A433JUA4_9MICO</name>
<dbReference type="SUPFAM" id="SSF51905">
    <property type="entry name" value="FAD/NAD(P)-binding domain"/>
    <property type="match status" value="1"/>
</dbReference>
<keyword evidence="3" id="KW-0285">Flavoprotein</keyword>
<dbReference type="AlphaFoldDB" id="A0A433JUA4"/>
<dbReference type="EMBL" id="RZGZ01000002">
    <property type="protein sequence ID" value="RUR01764.1"/>
    <property type="molecule type" value="Genomic_DNA"/>
</dbReference>
<dbReference type="InterPro" id="IPR036188">
    <property type="entry name" value="FAD/NAD-bd_sf"/>
</dbReference>
<accession>A0A433JUA4</accession>
<keyword evidence="5" id="KW-0560">Oxidoreductase</keyword>
<sequence>MHSDENHDVLIVGSGLMGSAVARMIRDARPDVRIAMIAGGPTMGTRAGQHLHDVADPAVWERYNKRIDSGVQAFYTGVAPSPETGATMHGVTPGMYHLTSLGERADEMPSASVAWNAGGMGIHWTAATPTPWGSEIPTDIDPELFDRDLSRASELLRVNREPYPQTPAGRAAVRALGAHFDPVSAPGRHLQDMPMAVNKDGTGLKERTSPSVIFPPIGDPSTDANFTFVADALATSLLHDDGRATGAQCRHIETDEAFTVHATHVIVCADSVRTPQLLFASGIRPEALGRYLNEHYFLTGIVNADPERLGIDLAELDPPTDHEWSSDCLWVPHSDETQPFQVHLMNKVVVDEHREPVGYAVGIEYYIRTEIQRENRLEFSDDEVDAQGLPRITVHFRYTDEDTANLDRARAEQATAARLLGDFDPETQSTALEAGGSLHLTGTVRMGPVDDGTSVCDLDCRVWGFENLYVAGNGVVPTALVSNSTLIGMTTAVRAADALLEALR</sequence>
<feature type="domain" description="Glucose-methanol-choline oxidoreductase C-terminal" evidence="7">
    <location>
        <begin position="374"/>
        <end position="491"/>
    </location>
</feature>
<dbReference type="SUPFAM" id="SSF54373">
    <property type="entry name" value="FAD-linked reductases, C-terminal domain"/>
    <property type="match status" value="1"/>
</dbReference>
<dbReference type="InterPro" id="IPR007867">
    <property type="entry name" value="GMC_OxRtase_C"/>
</dbReference>
<feature type="domain" description="Glucose-methanol-choline oxidoreductase N-terminal" evidence="6">
    <location>
        <begin position="157"/>
        <end position="296"/>
    </location>
</feature>
<evidence type="ECO:0000259" key="6">
    <source>
        <dbReference type="Pfam" id="PF00732"/>
    </source>
</evidence>
<evidence type="ECO:0000313" key="9">
    <source>
        <dbReference type="Proteomes" id="UP000274909"/>
    </source>
</evidence>
<evidence type="ECO:0000256" key="5">
    <source>
        <dbReference type="ARBA" id="ARBA00023002"/>
    </source>
</evidence>
<evidence type="ECO:0000313" key="8">
    <source>
        <dbReference type="EMBL" id="RUR01764.1"/>
    </source>
</evidence>
<protein>
    <submittedName>
        <fullName evidence="8">Choline dehydrogenase</fullName>
    </submittedName>
</protein>
<proteinExistence type="inferred from homology"/>
<dbReference type="InterPro" id="IPR051473">
    <property type="entry name" value="P2Ox-like"/>
</dbReference>
<dbReference type="RefSeq" id="WP_127049625.1">
    <property type="nucleotide sequence ID" value="NZ_RZGZ01000002.1"/>
</dbReference>
<dbReference type="Gene3D" id="3.50.50.60">
    <property type="entry name" value="FAD/NAD(P)-binding domain"/>
    <property type="match status" value="2"/>
</dbReference>
<dbReference type="PANTHER" id="PTHR42784:SF1">
    <property type="entry name" value="PYRANOSE 2-OXIDASE"/>
    <property type="match status" value="1"/>
</dbReference>
<gene>
    <name evidence="8" type="ORF">ELQ94_09920</name>
</gene>
<comment type="similarity">
    <text evidence="2">Belongs to the GMC oxidoreductase family.</text>
</comment>
<dbReference type="GO" id="GO:0050660">
    <property type="term" value="F:flavin adenine dinucleotide binding"/>
    <property type="evidence" value="ECO:0007669"/>
    <property type="project" value="InterPro"/>
</dbReference>
<keyword evidence="9" id="KW-1185">Reference proteome</keyword>
<dbReference type="OrthoDB" id="9798604at2"/>
<dbReference type="Proteomes" id="UP000274909">
    <property type="component" value="Unassembled WGS sequence"/>
</dbReference>
<organism evidence="8 9">
    <name type="scientific">Labedella endophytica</name>
    <dbReference type="NCBI Taxonomy" id="1523160"/>
    <lineage>
        <taxon>Bacteria</taxon>
        <taxon>Bacillati</taxon>
        <taxon>Actinomycetota</taxon>
        <taxon>Actinomycetes</taxon>
        <taxon>Micrococcales</taxon>
        <taxon>Microbacteriaceae</taxon>
        <taxon>Labedella</taxon>
    </lineage>
</organism>
<evidence type="ECO:0000256" key="3">
    <source>
        <dbReference type="ARBA" id="ARBA00022630"/>
    </source>
</evidence>
<evidence type="ECO:0000259" key="7">
    <source>
        <dbReference type="Pfam" id="PF05199"/>
    </source>
</evidence>
<comment type="caution">
    <text evidence="8">The sequence shown here is derived from an EMBL/GenBank/DDBJ whole genome shotgun (WGS) entry which is preliminary data.</text>
</comment>
<dbReference type="Pfam" id="PF00732">
    <property type="entry name" value="GMC_oxred_N"/>
    <property type="match status" value="1"/>
</dbReference>
<dbReference type="PANTHER" id="PTHR42784">
    <property type="entry name" value="PYRANOSE 2-OXIDASE"/>
    <property type="match status" value="1"/>
</dbReference>